<protein>
    <submittedName>
        <fullName evidence="1">Uncharacterized protein</fullName>
    </submittedName>
</protein>
<proteinExistence type="predicted"/>
<reference evidence="1" key="1">
    <citation type="journal article" date="2021" name="Proc. Natl. Acad. Sci. U.S.A.">
        <title>A Catalog of Tens of Thousands of Viruses from Human Metagenomes Reveals Hidden Associations with Chronic Diseases.</title>
        <authorList>
            <person name="Tisza M.J."/>
            <person name="Buck C.B."/>
        </authorList>
    </citation>
    <scope>NUCLEOTIDE SEQUENCE</scope>
    <source>
        <strain evidence="1">Ct5O42</strain>
    </source>
</reference>
<sequence>MRLIDGDKLQEFPIRANHCDKEHANTHFINGIESVMEYAEHLPTVDAEVVVRCKDCYQSVVIGNVLHCTYWSKDTDENGYCHEGG</sequence>
<accession>A0A8D9PDT8</accession>
<name>A0A8D9PDT8_9CAUD</name>
<evidence type="ECO:0000313" key="1">
    <source>
        <dbReference type="EMBL" id="DAD55351.1"/>
    </source>
</evidence>
<dbReference type="EMBL" id="BK014723">
    <property type="protein sequence ID" value="DAD55351.1"/>
    <property type="molecule type" value="Genomic_DNA"/>
</dbReference>
<organism evidence="1">
    <name type="scientific">Podoviridae sp. ct5O42</name>
    <dbReference type="NCBI Taxonomy" id="2826084"/>
    <lineage>
        <taxon>Viruses</taxon>
        <taxon>Duplodnaviria</taxon>
        <taxon>Heunggongvirae</taxon>
        <taxon>Uroviricota</taxon>
        <taxon>Caudoviricetes</taxon>
    </lineage>
</organism>